<dbReference type="Proteomes" id="UP001218188">
    <property type="component" value="Unassembled WGS sequence"/>
</dbReference>
<proteinExistence type="inferred from homology"/>
<comment type="caution">
    <text evidence="3">The sequence shown here is derived from an EMBL/GenBank/DDBJ whole genome shotgun (WGS) entry which is preliminary data.</text>
</comment>
<reference evidence="3" key="1">
    <citation type="submission" date="2023-03" db="EMBL/GenBank/DDBJ databases">
        <title>Massive genome expansion in bonnet fungi (Mycena s.s.) driven by repeated elements and novel gene families across ecological guilds.</title>
        <authorList>
            <consortium name="Lawrence Berkeley National Laboratory"/>
            <person name="Harder C.B."/>
            <person name="Miyauchi S."/>
            <person name="Viragh M."/>
            <person name="Kuo A."/>
            <person name="Thoen E."/>
            <person name="Andreopoulos B."/>
            <person name="Lu D."/>
            <person name="Skrede I."/>
            <person name="Drula E."/>
            <person name="Henrissat B."/>
            <person name="Morin E."/>
            <person name="Kohler A."/>
            <person name="Barry K."/>
            <person name="LaButti K."/>
            <person name="Morin E."/>
            <person name="Salamov A."/>
            <person name="Lipzen A."/>
            <person name="Mereny Z."/>
            <person name="Hegedus B."/>
            <person name="Baldrian P."/>
            <person name="Stursova M."/>
            <person name="Weitz H."/>
            <person name="Taylor A."/>
            <person name="Grigoriev I.V."/>
            <person name="Nagy L.G."/>
            <person name="Martin F."/>
            <person name="Kauserud H."/>
        </authorList>
    </citation>
    <scope>NUCLEOTIDE SEQUENCE</scope>
    <source>
        <strain evidence="3">CBHHK200</strain>
    </source>
</reference>
<protein>
    <submittedName>
        <fullName evidence="3">Antifreeze protein</fullName>
    </submittedName>
</protein>
<evidence type="ECO:0000313" key="3">
    <source>
        <dbReference type="EMBL" id="KAJ7027162.1"/>
    </source>
</evidence>
<organism evidence="3 4">
    <name type="scientific">Mycena alexandri</name>
    <dbReference type="NCBI Taxonomy" id="1745969"/>
    <lineage>
        <taxon>Eukaryota</taxon>
        <taxon>Fungi</taxon>
        <taxon>Dikarya</taxon>
        <taxon>Basidiomycota</taxon>
        <taxon>Agaricomycotina</taxon>
        <taxon>Agaricomycetes</taxon>
        <taxon>Agaricomycetidae</taxon>
        <taxon>Agaricales</taxon>
        <taxon>Marasmiineae</taxon>
        <taxon>Mycenaceae</taxon>
        <taxon>Mycena</taxon>
    </lineage>
</organism>
<name>A0AAD6SKC0_9AGAR</name>
<evidence type="ECO:0000313" key="4">
    <source>
        <dbReference type="Proteomes" id="UP001218188"/>
    </source>
</evidence>
<gene>
    <name evidence="3" type="ORF">C8F04DRAFT_1045055</name>
</gene>
<dbReference type="EMBL" id="JARJCM010000128">
    <property type="protein sequence ID" value="KAJ7027162.1"/>
    <property type="molecule type" value="Genomic_DNA"/>
</dbReference>
<accession>A0AAD6SKC0</accession>
<keyword evidence="4" id="KW-1185">Reference proteome</keyword>
<dbReference type="AlphaFoldDB" id="A0AAD6SKC0"/>
<dbReference type="InterPro" id="IPR021884">
    <property type="entry name" value="Ice-bd_prot"/>
</dbReference>
<dbReference type="Pfam" id="PF11999">
    <property type="entry name" value="Ice_binding"/>
    <property type="match status" value="1"/>
</dbReference>
<keyword evidence="2" id="KW-0732">Signal</keyword>
<evidence type="ECO:0000256" key="1">
    <source>
        <dbReference type="ARBA" id="ARBA00005445"/>
    </source>
</evidence>
<evidence type="ECO:0000256" key="2">
    <source>
        <dbReference type="ARBA" id="ARBA00022729"/>
    </source>
</evidence>
<sequence length="258" mass="26155">MYSAPRPTAPFNRSTSTMISNTFISAFLTFLSGAAAVGPAAVNLRTAVNYTILAETGITTVPPSVITGPIAVSPIGAAAMTGWSQTLDSSGRFSTSSQVTGDLFAADYTNPTPSILTIAIADMATAYNDATSRTSPDFTNIASGLIGGLTLTPGLYNWATAVSIGSDITISGAATDTWIFQVTGTLTVANGVRMTLSGGAVAAKIVWVVTDSITAGSTSHLEGVFLGKTGITLNTGSTANSRLLAQTLVALQSATVTA</sequence>
<comment type="similarity">
    <text evidence="1">Belongs to the ice-binding protein family.</text>
</comment>